<evidence type="ECO:0000313" key="2">
    <source>
        <dbReference type="EMBL" id="OXU23280.1"/>
    </source>
</evidence>
<dbReference type="OrthoDB" id="7701518at2759"/>
<feature type="region of interest" description="Disordered" evidence="1">
    <location>
        <begin position="241"/>
        <end position="261"/>
    </location>
</feature>
<comment type="caution">
    <text evidence="2">The sequence shown here is derived from an EMBL/GenBank/DDBJ whole genome shotgun (WGS) entry which is preliminary data.</text>
</comment>
<feature type="compositionally biased region" description="Low complexity" evidence="1">
    <location>
        <begin position="184"/>
        <end position="197"/>
    </location>
</feature>
<dbReference type="Proteomes" id="UP000215335">
    <property type="component" value="Unassembled WGS sequence"/>
</dbReference>
<accession>A0A232EYB7</accession>
<organism evidence="2 3">
    <name type="scientific">Trichomalopsis sarcophagae</name>
    <dbReference type="NCBI Taxonomy" id="543379"/>
    <lineage>
        <taxon>Eukaryota</taxon>
        <taxon>Metazoa</taxon>
        <taxon>Ecdysozoa</taxon>
        <taxon>Arthropoda</taxon>
        <taxon>Hexapoda</taxon>
        <taxon>Insecta</taxon>
        <taxon>Pterygota</taxon>
        <taxon>Neoptera</taxon>
        <taxon>Endopterygota</taxon>
        <taxon>Hymenoptera</taxon>
        <taxon>Apocrita</taxon>
        <taxon>Proctotrupomorpha</taxon>
        <taxon>Chalcidoidea</taxon>
        <taxon>Pteromalidae</taxon>
        <taxon>Pteromalinae</taxon>
        <taxon>Trichomalopsis</taxon>
    </lineage>
</organism>
<evidence type="ECO:0008006" key="4">
    <source>
        <dbReference type="Google" id="ProtNLM"/>
    </source>
</evidence>
<sequence length="261" mass="29400">MCIFLADKIASSELVNKTVKIKDADLKIRPLIEKNKRVVISNVNPIIPHETVLNALKNSGITPISNINYIKASTSKPGRSHILSFRCQLYIKEEDENSLPKKTTYWIYLSTDSMHCYDCKQFGNSAKQCPKHKEFPELTSQAVNSNDHDKNMEISNTDKATERSDLVNLNSVLQPIKATKRLSHSITSESSSSTSESNPLEISQQYTDNIEGLIEIIKAYYPHAENTVMKARCTQLKKKLQGHASSNTESDQQVSEQEELL</sequence>
<evidence type="ECO:0000256" key="1">
    <source>
        <dbReference type="SAM" id="MobiDB-lite"/>
    </source>
</evidence>
<name>A0A232EYB7_9HYME</name>
<proteinExistence type="predicted"/>
<evidence type="ECO:0000313" key="3">
    <source>
        <dbReference type="Proteomes" id="UP000215335"/>
    </source>
</evidence>
<dbReference type="EMBL" id="NNAY01001662">
    <property type="protein sequence ID" value="OXU23280.1"/>
    <property type="molecule type" value="Genomic_DNA"/>
</dbReference>
<feature type="compositionally biased region" description="Polar residues" evidence="1">
    <location>
        <begin position="243"/>
        <end position="255"/>
    </location>
</feature>
<keyword evidence="3" id="KW-1185">Reference proteome</keyword>
<feature type="region of interest" description="Disordered" evidence="1">
    <location>
        <begin position="180"/>
        <end position="200"/>
    </location>
</feature>
<protein>
    <recommendedName>
        <fullName evidence="4">CCHC-type domain-containing protein</fullName>
    </recommendedName>
</protein>
<reference evidence="2 3" key="1">
    <citation type="journal article" date="2017" name="Curr. Biol.">
        <title>The Evolution of Venom by Co-option of Single-Copy Genes.</title>
        <authorList>
            <person name="Martinson E.O."/>
            <person name="Mrinalini"/>
            <person name="Kelkar Y.D."/>
            <person name="Chang C.H."/>
            <person name="Werren J.H."/>
        </authorList>
    </citation>
    <scope>NUCLEOTIDE SEQUENCE [LARGE SCALE GENOMIC DNA]</scope>
    <source>
        <strain evidence="2 3">Alberta</strain>
        <tissue evidence="2">Whole body</tissue>
    </source>
</reference>
<dbReference type="AlphaFoldDB" id="A0A232EYB7"/>
<dbReference type="STRING" id="543379.A0A232EYB7"/>
<gene>
    <name evidence="2" type="ORF">TSAR_003834</name>
</gene>